<keyword evidence="4 6" id="KW-0472">Membrane</keyword>
<feature type="non-terminal residue" evidence="8">
    <location>
        <position position="1"/>
    </location>
</feature>
<feature type="transmembrane region" description="Helical" evidence="6">
    <location>
        <begin position="252"/>
        <end position="272"/>
    </location>
</feature>
<dbReference type="GO" id="GO:0022857">
    <property type="term" value="F:transmembrane transporter activity"/>
    <property type="evidence" value="ECO:0007669"/>
    <property type="project" value="InterPro"/>
</dbReference>
<evidence type="ECO:0000256" key="3">
    <source>
        <dbReference type="ARBA" id="ARBA00022989"/>
    </source>
</evidence>
<dbReference type="InterPro" id="IPR020846">
    <property type="entry name" value="MFS_dom"/>
</dbReference>
<dbReference type="InterPro" id="IPR011701">
    <property type="entry name" value="MFS"/>
</dbReference>
<evidence type="ECO:0000259" key="7">
    <source>
        <dbReference type="PROSITE" id="PS50850"/>
    </source>
</evidence>
<dbReference type="PANTHER" id="PTHR23502">
    <property type="entry name" value="MAJOR FACILITATOR SUPERFAMILY"/>
    <property type="match status" value="1"/>
</dbReference>
<dbReference type="EMBL" id="CABFNO020001298">
    <property type="protein sequence ID" value="CAG9977978.1"/>
    <property type="molecule type" value="Genomic_DNA"/>
</dbReference>
<comment type="subcellular location">
    <subcellularLocation>
        <location evidence="1">Membrane</location>
        <topology evidence="1">Multi-pass membrane protein</topology>
    </subcellularLocation>
</comment>
<dbReference type="Gene3D" id="1.20.1250.20">
    <property type="entry name" value="MFS general substrate transporter like domains"/>
    <property type="match status" value="1"/>
</dbReference>
<feature type="transmembrane region" description="Helical" evidence="6">
    <location>
        <begin position="328"/>
        <end position="347"/>
    </location>
</feature>
<feature type="transmembrane region" description="Helical" evidence="6">
    <location>
        <begin position="165"/>
        <end position="183"/>
    </location>
</feature>
<dbReference type="Pfam" id="PF07690">
    <property type="entry name" value="MFS_1"/>
    <property type="match status" value="1"/>
</dbReference>
<evidence type="ECO:0000256" key="2">
    <source>
        <dbReference type="ARBA" id="ARBA00022692"/>
    </source>
</evidence>
<gene>
    <name evidence="8" type="ORF">CBYS24578_00009014</name>
</gene>
<protein>
    <recommendedName>
        <fullName evidence="7">Major facilitator superfamily (MFS) profile domain-containing protein</fullName>
    </recommendedName>
</protein>
<feature type="transmembrane region" description="Helical" evidence="6">
    <location>
        <begin position="133"/>
        <end position="153"/>
    </location>
</feature>
<feature type="transmembrane region" description="Helical" evidence="6">
    <location>
        <begin position="469"/>
        <end position="491"/>
    </location>
</feature>
<sequence length="541" mass="58775">YCTATSLPTSKISQKLSHFILHLANNKARVLTTSSKILQENWQSNEPMDPRTVEETAPLLGAEVITPDPRTLEEREFAKGDPENPLEWPLKFKWLFISILFFMGATVTFTCISPVPIAGRIVQDLSNGEKNKYASVLLVTIWELGEAAGPLLIAPLSETFGRYPVLNVCSVFFTAAAVLAATAQTTPQFILSRVLSGLFVTSNVLGPAIVGDIFEPDMRGSAMSFVMLAPNIGGAVGPAIGGYVADALSWRWVVWMSVLLCATCQILVLLCFRETYGPAILARKVHRLRKLSGSPSAESAVQNNSKSRGPEATLESIIRPFLIFKSSIVLVAISLFGSLTFSHYFNMTTTLPDILEDVYGLKSSQTGISMLSFSIGSFIGLFICNRSVDRIYVHLTKANGGVGQPEYRLPLMILAAVLAPFGLLLYGWSAEFGLPLWVFLFSFSSMGMILLMAFLPLSAYVVDAFGPYAASAITGLIVLRCLMGSLLPLSTTPLVENYGLGRAFSVIALVSAALAPIPVVIMIYGQKLRQLSKYTRNDPAE</sequence>
<dbReference type="PROSITE" id="PS50850">
    <property type="entry name" value="MFS"/>
    <property type="match status" value="1"/>
</dbReference>
<evidence type="ECO:0000256" key="5">
    <source>
        <dbReference type="ARBA" id="ARBA00038347"/>
    </source>
</evidence>
<comment type="caution">
    <text evidence="8">The sequence shown here is derived from an EMBL/GenBank/DDBJ whole genome shotgun (WGS) entry which is preliminary data.</text>
</comment>
<reference evidence="8" key="1">
    <citation type="submission" date="2021-10" db="EMBL/GenBank/DDBJ databases">
        <authorList>
            <person name="Piombo E."/>
        </authorList>
    </citation>
    <scope>NUCLEOTIDE SEQUENCE</scope>
</reference>
<feature type="transmembrane region" description="Helical" evidence="6">
    <location>
        <begin position="189"/>
        <end position="210"/>
    </location>
</feature>
<evidence type="ECO:0000256" key="4">
    <source>
        <dbReference type="ARBA" id="ARBA00023136"/>
    </source>
</evidence>
<feature type="transmembrane region" description="Helical" evidence="6">
    <location>
        <begin position="94"/>
        <end position="121"/>
    </location>
</feature>
<dbReference type="SUPFAM" id="SSF103473">
    <property type="entry name" value="MFS general substrate transporter"/>
    <property type="match status" value="1"/>
</dbReference>
<feature type="transmembrane region" description="Helical" evidence="6">
    <location>
        <begin position="367"/>
        <end position="388"/>
    </location>
</feature>
<feature type="transmembrane region" description="Helical" evidence="6">
    <location>
        <begin position="222"/>
        <end position="240"/>
    </location>
</feature>
<keyword evidence="9" id="KW-1185">Reference proteome</keyword>
<dbReference type="InterPro" id="IPR036259">
    <property type="entry name" value="MFS_trans_sf"/>
</dbReference>
<evidence type="ECO:0000313" key="9">
    <source>
        <dbReference type="Proteomes" id="UP000754883"/>
    </source>
</evidence>
<evidence type="ECO:0000256" key="6">
    <source>
        <dbReference type="SAM" id="Phobius"/>
    </source>
</evidence>
<comment type="similarity">
    <text evidence="5">Belongs to the major facilitator superfamily. CAR1 family.</text>
</comment>
<dbReference type="FunFam" id="1.20.1250.20:FF:000509">
    <property type="entry name" value="MFS general substrate transporter"/>
    <property type="match status" value="1"/>
</dbReference>
<keyword evidence="2 6" id="KW-0812">Transmembrane</keyword>
<evidence type="ECO:0000313" key="8">
    <source>
        <dbReference type="EMBL" id="CAG9977978.1"/>
    </source>
</evidence>
<proteinExistence type="inferred from homology"/>
<evidence type="ECO:0000256" key="1">
    <source>
        <dbReference type="ARBA" id="ARBA00004141"/>
    </source>
</evidence>
<feature type="domain" description="Major facilitator superfamily (MFS) profile" evidence="7">
    <location>
        <begin position="93"/>
        <end position="530"/>
    </location>
</feature>
<feature type="transmembrane region" description="Helical" evidence="6">
    <location>
        <begin position="434"/>
        <end position="457"/>
    </location>
</feature>
<dbReference type="PANTHER" id="PTHR23502:SF163">
    <property type="entry name" value="MAJOR FACILITATOR SUPERFAMILY (MFS) PROFILE DOMAIN-CONTAINING PROTEIN"/>
    <property type="match status" value="1"/>
</dbReference>
<dbReference type="AlphaFoldDB" id="A0A9N9U5N6"/>
<feature type="transmembrane region" description="Helical" evidence="6">
    <location>
        <begin position="409"/>
        <end position="428"/>
    </location>
</feature>
<accession>A0A9N9U5N6</accession>
<name>A0A9N9U5N6_9HYPO</name>
<dbReference type="OrthoDB" id="6770063at2759"/>
<feature type="transmembrane region" description="Helical" evidence="6">
    <location>
        <begin position="503"/>
        <end position="524"/>
    </location>
</feature>
<keyword evidence="3 6" id="KW-1133">Transmembrane helix</keyword>
<dbReference type="Proteomes" id="UP000754883">
    <property type="component" value="Unassembled WGS sequence"/>
</dbReference>
<organism evidence="8 9">
    <name type="scientific">Clonostachys byssicola</name>
    <dbReference type="NCBI Taxonomy" id="160290"/>
    <lineage>
        <taxon>Eukaryota</taxon>
        <taxon>Fungi</taxon>
        <taxon>Dikarya</taxon>
        <taxon>Ascomycota</taxon>
        <taxon>Pezizomycotina</taxon>
        <taxon>Sordariomycetes</taxon>
        <taxon>Hypocreomycetidae</taxon>
        <taxon>Hypocreales</taxon>
        <taxon>Bionectriaceae</taxon>
        <taxon>Clonostachys</taxon>
    </lineage>
</organism>
<dbReference type="GO" id="GO:0016020">
    <property type="term" value="C:membrane"/>
    <property type="evidence" value="ECO:0007669"/>
    <property type="project" value="UniProtKB-SubCell"/>
</dbReference>
<feature type="non-terminal residue" evidence="8">
    <location>
        <position position="541"/>
    </location>
</feature>